<name>A0A839RZA6_9PSEU</name>
<keyword evidence="2" id="KW-1185">Reference proteome</keyword>
<evidence type="ECO:0000313" key="2">
    <source>
        <dbReference type="Proteomes" id="UP000550714"/>
    </source>
</evidence>
<reference evidence="1 2" key="1">
    <citation type="submission" date="2020-08" db="EMBL/GenBank/DDBJ databases">
        <title>Genomic Encyclopedia of Type Strains, Phase III (KMG-III): the genomes of soil and plant-associated and newly described type strains.</title>
        <authorList>
            <person name="Whitman W."/>
        </authorList>
    </citation>
    <scope>NUCLEOTIDE SEQUENCE [LARGE SCALE GENOMIC DNA]</scope>
    <source>
        <strain evidence="1 2">CECT 8577</strain>
    </source>
</reference>
<accession>A0A839RZA6</accession>
<dbReference type="EMBL" id="JACHWU010000001">
    <property type="protein sequence ID" value="MBB3050595.1"/>
    <property type="molecule type" value="Genomic_DNA"/>
</dbReference>
<sequence>MHLPVYVGLLDSSLRSLADAFRQVSDGHGEEPDVEYLCQVLARQVDEQLEALTPVVRRYGENREQEPERLRATGLESTRSGGVGLLRDLQDLYMLGSFVDMTWTVVGQAAQGLRDRELLQLVDACEQDTTRQLQWLQTRIKQAAPQALIAAK</sequence>
<proteinExistence type="predicted"/>
<dbReference type="RefSeq" id="WP_183650115.1">
    <property type="nucleotide sequence ID" value="NZ_JACHWU010000001.1"/>
</dbReference>
<gene>
    <name evidence="1" type="ORF">FHS23_001590</name>
</gene>
<organism evidence="1 2">
    <name type="scientific">Prauserella isguenensis</name>
    <dbReference type="NCBI Taxonomy" id="1470180"/>
    <lineage>
        <taxon>Bacteria</taxon>
        <taxon>Bacillati</taxon>
        <taxon>Actinomycetota</taxon>
        <taxon>Actinomycetes</taxon>
        <taxon>Pseudonocardiales</taxon>
        <taxon>Pseudonocardiaceae</taxon>
        <taxon>Prauserella</taxon>
    </lineage>
</organism>
<comment type="caution">
    <text evidence="1">The sequence shown here is derived from an EMBL/GenBank/DDBJ whole genome shotgun (WGS) entry which is preliminary data.</text>
</comment>
<dbReference type="AlphaFoldDB" id="A0A839RZA6"/>
<evidence type="ECO:0008006" key="3">
    <source>
        <dbReference type="Google" id="ProtNLM"/>
    </source>
</evidence>
<protein>
    <recommendedName>
        <fullName evidence="3">DUF892 family protein</fullName>
    </recommendedName>
</protein>
<evidence type="ECO:0000313" key="1">
    <source>
        <dbReference type="EMBL" id="MBB3050595.1"/>
    </source>
</evidence>
<dbReference type="Proteomes" id="UP000550714">
    <property type="component" value="Unassembled WGS sequence"/>
</dbReference>